<feature type="transmembrane region" description="Helical" evidence="7">
    <location>
        <begin position="104"/>
        <end position="127"/>
    </location>
</feature>
<evidence type="ECO:0000256" key="7">
    <source>
        <dbReference type="SAM" id="Phobius"/>
    </source>
</evidence>
<feature type="transmembrane region" description="Helical" evidence="7">
    <location>
        <begin position="139"/>
        <end position="161"/>
    </location>
</feature>
<keyword evidence="10" id="KW-1185">Reference proteome</keyword>
<dbReference type="Pfam" id="PF13190">
    <property type="entry name" value="PDGLE"/>
    <property type="match status" value="1"/>
</dbReference>
<dbReference type="OrthoDB" id="5395048at2"/>
<keyword evidence="5 7" id="KW-1133">Transmembrane helix</keyword>
<dbReference type="InterPro" id="IPR002751">
    <property type="entry name" value="CbiM/NikMN"/>
</dbReference>
<dbReference type="GO" id="GO:0005886">
    <property type="term" value="C:plasma membrane"/>
    <property type="evidence" value="ECO:0007669"/>
    <property type="project" value="UniProtKB-SubCell"/>
</dbReference>
<feature type="transmembrane region" description="Helical" evidence="7">
    <location>
        <begin position="224"/>
        <end position="246"/>
    </location>
</feature>
<evidence type="ECO:0000256" key="6">
    <source>
        <dbReference type="ARBA" id="ARBA00023136"/>
    </source>
</evidence>
<keyword evidence="4 7" id="KW-0812">Transmembrane</keyword>
<sequence>MHMADALISPAVGGTAWAVTAGLIAYSAKKVQTELDERKVPLMGVLGAFVFAAQMINFTIPGTGSSGHLGGGLMLAILLGPYAGFLTMASILTIQALFFGDGGLLALGCNILNMGFYTCFITYPLLYKRLVRSKPSQGRICWGAMLAAVVGLQLGAFSVVLETLASGISELPFQTFVLLMQPIHLAIGIVEGLITAAVILFVWKARPEIIENAASSRPIGRVSIRRVIVGLIAVTVLTGGILSWFASSHPDGLEWSMFRASGREELTTRERLHESLAKLQEKTALFPDYGWKEPAAAETRPETAAPAWPAVNGGTTAAGLVGALFTLALAGLIGFGLSRFKKQP</sequence>
<feature type="transmembrane region" description="Helical" evidence="7">
    <location>
        <begin position="7"/>
        <end position="28"/>
    </location>
</feature>
<keyword evidence="6 7" id="KW-0472">Membrane</keyword>
<proteinExistence type="predicted"/>
<feature type="transmembrane region" description="Helical" evidence="7">
    <location>
        <begin position="72"/>
        <end position="98"/>
    </location>
</feature>
<dbReference type="Pfam" id="PF01891">
    <property type="entry name" value="CbiM"/>
    <property type="match status" value="1"/>
</dbReference>
<feature type="domain" description="PDGLE" evidence="8">
    <location>
        <begin position="225"/>
        <end position="338"/>
    </location>
</feature>
<evidence type="ECO:0000256" key="3">
    <source>
        <dbReference type="ARBA" id="ARBA00022475"/>
    </source>
</evidence>
<dbReference type="EMBL" id="SLUN01000034">
    <property type="protein sequence ID" value="TCL61474.1"/>
    <property type="molecule type" value="Genomic_DNA"/>
</dbReference>
<reference evidence="9 10" key="1">
    <citation type="submission" date="2019-03" db="EMBL/GenBank/DDBJ databases">
        <title>Genomic Encyclopedia of Type Strains, Phase IV (KMG-IV): sequencing the most valuable type-strain genomes for metagenomic binning, comparative biology and taxonomic classification.</title>
        <authorList>
            <person name="Goeker M."/>
        </authorList>
    </citation>
    <scope>NUCLEOTIDE SEQUENCE [LARGE SCALE GENOMIC DNA]</scope>
    <source>
        <strain evidence="9 10">LX-B</strain>
    </source>
</reference>
<accession>A0A4R1R796</accession>
<dbReference type="InterPro" id="IPR025937">
    <property type="entry name" value="PDGLE_dom"/>
</dbReference>
<feature type="transmembrane region" description="Helical" evidence="7">
    <location>
        <begin position="181"/>
        <end position="203"/>
    </location>
</feature>
<keyword evidence="3" id="KW-1003">Cell membrane</keyword>
<evidence type="ECO:0000256" key="4">
    <source>
        <dbReference type="ARBA" id="ARBA00022692"/>
    </source>
</evidence>
<feature type="transmembrane region" description="Helical" evidence="7">
    <location>
        <begin position="40"/>
        <end position="60"/>
    </location>
</feature>
<dbReference type="RefSeq" id="WP_132016281.1">
    <property type="nucleotide sequence ID" value="NZ_SLUN01000034.1"/>
</dbReference>
<organism evidence="9 10">
    <name type="scientific">Hydrogenispora ethanolica</name>
    <dbReference type="NCBI Taxonomy" id="1082276"/>
    <lineage>
        <taxon>Bacteria</taxon>
        <taxon>Bacillati</taxon>
        <taxon>Bacillota</taxon>
        <taxon>Hydrogenispora</taxon>
    </lineage>
</organism>
<dbReference type="AlphaFoldDB" id="A0A4R1R796"/>
<dbReference type="Gene3D" id="1.10.1760.20">
    <property type="match status" value="1"/>
</dbReference>
<evidence type="ECO:0000256" key="2">
    <source>
        <dbReference type="ARBA" id="ARBA00022448"/>
    </source>
</evidence>
<comment type="caution">
    <text evidence="9">The sequence shown here is derived from an EMBL/GenBank/DDBJ whole genome shotgun (WGS) entry which is preliminary data.</text>
</comment>
<gene>
    <name evidence="9" type="ORF">EDC14_103430</name>
</gene>
<dbReference type="GO" id="GO:0000041">
    <property type="term" value="P:transition metal ion transport"/>
    <property type="evidence" value="ECO:0007669"/>
    <property type="project" value="InterPro"/>
</dbReference>
<evidence type="ECO:0000259" key="8">
    <source>
        <dbReference type="Pfam" id="PF13190"/>
    </source>
</evidence>
<dbReference type="Proteomes" id="UP000295008">
    <property type="component" value="Unassembled WGS sequence"/>
</dbReference>
<evidence type="ECO:0000313" key="9">
    <source>
        <dbReference type="EMBL" id="TCL61474.1"/>
    </source>
</evidence>
<evidence type="ECO:0000313" key="10">
    <source>
        <dbReference type="Proteomes" id="UP000295008"/>
    </source>
</evidence>
<evidence type="ECO:0000256" key="5">
    <source>
        <dbReference type="ARBA" id="ARBA00022989"/>
    </source>
</evidence>
<feature type="transmembrane region" description="Helical" evidence="7">
    <location>
        <begin position="317"/>
        <end position="337"/>
    </location>
</feature>
<dbReference type="PANTHER" id="PTHR34229">
    <property type="entry name" value="METAL TRANSPORT PROTEIN HI_1621-RELATED"/>
    <property type="match status" value="1"/>
</dbReference>
<name>A0A4R1R796_HYDET</name>
<evidence type="ECO:0000256" key="1">
    <source>
        <dbReference type="ARBA" id="ARBA00004651"/>
    </source>
</evidence>
<protein>
    <submittedName>
        <fullName evidence="9">Cobalt/nickel transport system permease protein</fullName>
    </submittedName>
</protein>
<dbReference type="PANTHER" id="PTHR34229:SF1">
    <property type="entry name" value="METAL TRANSPORT PROTEIN HI_1621-RELATED"/>
    <property type="match status" value="1"/>
</dbReference>
<keyword evidence="2" id="KW-0813">Transport</keyword>
<comment type="subcellular location">
    <subcellularLocation>
        <location evidence="1">Cell membrane</location>
        <topology evidence="1">Multi-pass membrane protein</topology>
    </subcellularLocation>
</comment>